<dbReference type="AlphaFoldDB" id="A0A0F9LFI9"/>
<feature type="domain" description="GCVT N-terminal" evidence="1">
    <location>
        <begin position="22"/>
        <end position="276"/>
    </location>
</feature>
<evidence type="ECO:0000259" key="1">
    <source>
        <dbReference type="Pfam" id="PF01571"/>
    </source>
</evidence>
<feature type="domain" description="Aminomethyltransferase C-terminal" evidence="2">
    <location>
        <begin position="297"/>
        <end position="372"/>
    </location>
</feature>
<protein>
    <recommendedName>
        <fullName evidence="4">Aminomethyltransferase</fullName>
    </recommendedName>
</protein>
<sequence>MSANLATESTTVVATRQSVLNERHRALGSKLDGEIWNGMPLPESYTTDADDEVVAVRTRAGLYDVTALNIVNVTGPAALKVLDKLVTIDVTKLEPGSCRLAGEVNEAGALVDDIMVICDAKDTYRLSHGSGATQTTLAELAKGEDVTIEQDLDVHILSLQGPKAIDILNPEVDFDLAALPYFKHVNTTLFGCDIMLSRGGYSGEQGYEVYCKAADAVMIWDTILEKGQPFGAIACSWNSLDLTRVEASLLFFPFDMPEGDTTPWEVNMHWCVDEDKPGDYIGKEAVLNLKGRERFKQIGLECDCKTAVPEGAKLMVNGKEVGVITSPSYSRYLMKSIALAHIKPEYSQFGTQVTLVADDEVKARIVKMPFYDPMRARTHPE</sequence>
<reference evidence="3" key="1">
    <citation type="journal article" date="2015" name="Nature">
        <title>Complex archaea that bridge the gap between prokaryotes and eukaryotes.</title>
        <authorList>
            <person name="Spang A."/>
            <person name="Saw J.H."/>
            <person name="Jorgensen S.L."/>
            <person name="Zaremba-Niedzwiedzka K."/>
            <person name="Martijn J."/>
            <person name="Lind A.E."/>
            <person name="van Eijk R."/>
            <person name="Schleper C."/>
            <person name="Guy L."/>
            <person name="Ettema T.J."/>
        </authorList>
    </citation>
    <scope>NUCLEOTIDE SEQUENCE</scope>
</reference>
<evidence type="ECO:0000259" key="2">
    <source>
        <dbReference type="Pfam" id="PF08669"/>
    </source>
</evidence>
<dbReference type="InterPro" id="IPR013977">
    <property type="entry name" value="GcvT_C"/>
</dbReference>
<name>A0A0F9LFI9_9ZZZZ</name>
<dbReference type="Pfam" id="PF01571">
    <property type="entry name" value="GCV_T"/>
    <property type="match status" value="1"/>
</dbReference>
<dbReference type="InterPro" id="IPR006222">
    <property type="entry name" value="GCVT_N"/>
</dbReference>
<proteinExistence type="predicted"/>
<comment type="caution">
    <text evidence="3">The sequence shown here is derived from an EMBL/GenBank/DDBJ whole genome shotgun (WGS) entry which is preliminary data.</text>
</comment>
<organism evidence="3">
    <name type="scientific">marine sediment metagenome</name>
    <dbReference type="NCBI Taxonomy" id="412755"/>
    <lineage>
        <taxon>unclassified sequences</taxon>
        <taxon>metagenomes</taxon>
        <taxon>ecological metagenomes</taxon>
    </lineage>
</organism>
<accession>A0A0F9LFI9</accession>
<dbReference type="PANTHER" id="PTHR43757">
    <property type="entry name" value="AMINOMETHYLTRANSFERASE"/>
    <property type="match status" value="1"/>
</dbReference>
<dbReference type="Gene3D" id="3.30.1360.120">
    <property type="entry name" value="Probable tRNA modification gtpase trme, domain 1"/>
    <property type="match status" value="1"/>
</dbReference>
<evidence type="ECO:0008006" key="4">
    <source>
        <dbReference type="Google" id="ProtNLM"/>
    </source>
</evidence>
<dbReference type="PIRSF" id="PIRSF006487">
    <property type="entry name" value="GcvT"/>
    <property type="match status" value="1"/>
</dbReference>
<dbReference type="SUPFAM" id="SSF101790">
    <property type="entry name" value="Aminomethyltransferase beta-barrel domain"/>
    <property type="match status" value="1"/>
</dbReference>
<dbReference type="Pfam" id="PF08669">
    <property type="entry name" value="GCV_T_C"/>
    <property type="match status" value="1"/>
</dbReference>
<dbReference type="InterPro" id="IPR027266">
    <property type="entry name" value="TrmE/GcvT-like"/>
</dbReference>
<dbReference type="EMBL" id="LAZR01012557">
    <property type="protein sequence ID" value="KKM26210.1"/>
    <property type="molecule type" value="Genomic_DNA"/>
</dbReference>
<dbReference type="SUPFAM" id="SSF103025">
    <property type="entry name" value="Folate-binding domain"/>
    <property type="match status" value="1"/>
</dbReference>
<evidence type="ECO:0000313" key="3">
    <source>
        <dbReference type="EMBL" id="KKM26210.1"/>
    </source>
</evidence>
<dbReference type="PANTHER" id="PTHR43757:SF2">
    <property type="entry name" value="AMINOMETHYLTRANSFERASE, MITOCHONDRIAL"/>
    <property type="match status" value="1"/>
</dbReference>
<dbReference type="InterPro" id="IPR028896">
    <property type="entry name" value="GcvT/YgfZ/DmdA"/>
</dbReference>
<dbReference type="InterPro" id="IPR029043">
    <property type="entry name" value="GcvT/YgfZ_C"/>
</dbReference>
<gene>
    <name evidence="3" type="ORF">LCGC14_1587080</name>
</gene>